<evidence type="ECO:0000256" key="2">
    <source>
        <dbReference type="SAM" id="MobiDB-lite"/>
    </source>
</evidence>
<comment type="similarity">
    <text evidence="1">Belongs to the EXO5 family.</text>
</comment>
<dbReference type="GO" id="GO:0045145">
    <property type="term" value="F:single-stranded DNA 5'-3' DNA exonuclease activity"/>
    <property type="evidence" value="ECO:0007669"/>
    <property type="project" value="InterPro"/>
</dbReference>
<keyword evidence="3" id="KW-0378">Hydrolase</keyword>
<comment type="caution">
    <text evidence="3">The sequence shown here is derived from an EMBL/GenBank/DDBJ whole genome shotgun (WGS) entry which is preliminary data.</text>
</comment>
<organism evidence="3 4">
    <name type="scientific">Quercus suber</name>
    <name type="common">Cork oak</name>
    <dbReference type="NCBI Taxonomy" id="58331"/>
    <lineage>
        <taxon>Eukaryota</taxon>
        <taxon>Viridiplantae</taxon>
        <taxon>Streptophyta</taxon>
        <taxon>Embryophyta</taxon>
        <taxon>Tracheophyta</taxon>
        <taxon>Spermatophyta</taxon>
        <taxon>Magnoliopsida</taxon>
        <taxon>eudicotyledons</taxon>
        <taxon>Gunneridae</taxon>
        <taxon>Pentapetalae</taxon>
        <taxon>rosids</taxon>
        <taxon>fabids</taxon>
        <taxon>Fagales</taxon>
        <taxon>Fagaceae</taxon>
        <taxon>Quercus</taxon>
    </lineage>
</organism>
<accession>A0AAW0LSD3</accession>
<dbReference type="Pfam" id="PF09810">
    <property type="entry name" value="Exo5"/>
    <property type="match status" value="4"/>
</dbReference>
<dbReference type="PANTHER" id="PTHR14464:SF4">
    <property type="entry name" value="EXONUCLEASE V"/>
    <property type="match status" value="1"/>
</dbReference>
<keyword evidence="3" id="KW-0269">Exonuclease</keyword>
<dbReference type="EMBL" id="PKMF04000053">
    <property type="protein sequence ID" value="KAK7854598.1"/>
    <property type="molecule type" value="Genomic_DNA"/>
</dbReference>
<evidence type="ECO:0000313" key="4">
    <source>
        <dbReference type="Proteomes" id="UP000237347"/>
    </source>
</evidence>
<name>A0AAW0LSD3_QUESU</name>
<dbReference type="PANTHER" id="PTHR14464">
    <property type="entry name" value="EXONUCLEASE V"/>
    <property type="match status" value="1"/>
</dbReference>
<reference evidence="3 4" key="1">
    <citation type="journal article" date="2018" name="Sci. Data">
        <title>The draft genome sequence of cork oak.</title>
        <authorList>
            <person name="Ramos A.M."/>
            <person name="Usie A."/>
            <person name="Barbosa P."/>
            <person name="Barros P.M."/>
            <person name="Capote T."/>
            <person name="Chaves I."/>
            <person name="Simoes F."/>
            <person name="Abreu I."/>
            <person name="Carrasquinho I."/>
            <person name="Faro C."/>
            <person name="Guimaraes J.B."/>
            <person name="Mendonca D."/>
            <person name="Nobrega F."/>
            <person name="Rodrigues L."/>
            <person name="Saibo N.J.M."/>
            <person name="Varela M.C."/>
            <person name="Egas C."/>
            <person name="Matos J."/>
            <person name="Miguel C.M."/>
            <person name="Oliveira M.M."/>
            <person name="Ricardo C.P."/>
            <person name="Goncalves S."/>
        </authorList>
    </citation>
    <scope>NUCLEOTIDE SEQUENCE [LARGE SCALE GENOMIC DNA]</scope>
    <source>
        <strain evidence="4">cv. HL8</strain>
    </source>
</reference>
<proteinExistence type="inferred from homology"/>
<feature type="compositionally biased region" description="Polar residues" evidence="2">
    <location>
        <begin position="7"/>
        <end position="21"/>
    </location>
</feature>
<dbReference type="GO" id="GO:0036297">
    <property type="term" value="P:interstrand cross-link repair"/>
    <property type="evidence" value="ECO:0007669"/>
    <property type="project" value="TreeGrafter"/>
</dbReference>
<dbReference type="GO" id="GO:0005634">
    <property type="term" value="C:nucleus"/>
    <property type="evidence" value="ECO:0007669"/>
    <property type="project" value="TreeGrafter"/>
</dbReference>
<dbReference type="InterPro" id="IPR019190">
    <property type="entry name" value="EXOV"/>
</dbReference>
<dbReference type="InterPro" id="IPR011604">
    <property type="entry name" value="PDDEXK-like_dom_sf"/>
</dbReference>
<protein>
    <submittedName>
        <fullName evidence="3">Exonuclease v</fullName>
    </submittedName>
</protein>
<keyword evidence="3" id="KW-0540">Nuclease</keyword>
<feature type="region of interest" description="Disordered" evidence="2">
    <location>
        <begin position="1"/>
        <end position="21"/>
    </location>
</feature>
<evidence type="ECO:0000256" key="1">
    <source>
        <dbReference type="ARBA" id="ARBA00009797"/>
    </source>
</evidence>
<dbReference type="Proteomes" id="UP000237347">
    <property type="component" value="Unassembled WGS sequence"/>
</dbReference>
<sequence length="511" mass="58332">MNESHSELPFNTTNNYNSNSGIDIPTELVSEEEMASIEAALASASSFLSSSTVAELVSDREEEMASMEAALASTCTSPSSSTSSVLVREEEMASIEASLAFTRSSLSSSAVPAICSTSQSQSQSHSQYEFQRNARSIRSITFRAKRRFSFCTEPSDIEDLGSLRSNQKKKSIVAGSFFHRFRNKTGLFVSDITATEWCEKKMEFRLLSGQRKNTEAMKTGRARHAKLEEEEWCEKKMEFHLLSGRRKNTEAMKTGRARHAKLEEEVVKKVDLHVESVEDAWAVKLTNFIIEGVWMVGMVDEVRMPVTETDRNPILVDIKTRVQDTLPAEPQRRNGRLQLMCYKYLWDNLVADSFPSKQFFDFFSLDPYYILSKEIRENTAKSGFPVKTLDDVVRCYRNICSTLSPAKHELLLRYEYQKDNSVLGEDRFAYDSDWLKSQIMSCLELWLGEREANCTPKEERWKCWFCEFSSVCPTNTNPDCTQGPITDNPNIFTATTCRRRLRIRRLTASQT</sequence>
<dbReference type="AlphaFoldDB" id="A0AAW0LSD3"/>
<evidence type="ECO:0000313" key="3">
    <source>
        <dbReference type="EMBL" id="KAK7854598.1"/>
    </source>
</evidence>
<dbReference type="Gene3D" id="3.90.320.10">
    <property type="match status" value="1"/>
</dbReference>
<gene>
    <name evidence="3" type="ORF">CFP56_031502</name>
</gene>
<keyword evidence="4" id="KW-1185">Reference proteome</keyword>